<dbReference type="EMBL" id="JANBPK010001221">
    <property type="protein sequence ID" value="KAJ2924436.1"/>
    <property type="molecule type" value="Genomic_DNA"/>
</dbReference>
<feature type="compositionally biased region" description="Polar residues" evidence="1">
    <location>
        <begin position="1"/>
        <end position="13"/>
    </location>
</feature>
<reference evidence="2" key="1">
    <citation type="submission" date="2022-06" db="EMBL/GenBank/DDBJ databases">
        <title>Genome Sequence of Candolleomyces eurysporus.</title>
        <authorList>
            <person name="Buettner E."/>
        </authorList>
    </citation>
    <scope>NUCLEOTIDE SEQUENCE</scope>
    <source>
        <strain evidence="2">VTCC 930004</strain>
    </source>
</reference>
<protein>
    <recommendedName>
        <fullName evidence="4">BTB domain-containing protein</fullName>
    </recommendedName>
</protein>
<organism evidence="2 3">
    <name type="scientific">Candolleomyces eurysporus</name>
    <dbReference type="NCBI Taxonomy" id="2828524"/>
    <lineage>
        <taxon>Eukaryota</taxon>
        <taxon>Fungi</taxon>
        <taxon>Dikarya</taxon>
        <taxon>Basidiomycota</taxon>
        <taxon>Agaricomycotina</taxon>
        <taxon>Agaricomycetes</taxon>
        <taxon>Agaricomycetidae</taxon>
        <taxon>Agaricales</taxon>
        <taxon>Agaricineae</taxon>
        <taxon>Psathyrellaceae</taxon>
        <taxon>Candolleomyces</taxon>
    </lineage>
</organism>
<keyword evidence="3" id="KW-1185">Reference proteome</keyword>
<dbReference type="Proteomes" id="UP001140091">
    <property type="component" value="Unassembled WGS sequence"/>
</dbReference>
<dbReference type="InterPro" id="IPR011333">
    <property type="entry name" value="SKP1/BTB/POZ_sf"/>
</dbReference>
<evidence type="ECO:0000313" key="3">
    <source>
        <dbReference type="Proteomes" id="UP001140091"/>
    </source>
</evidence>
<gene>
    <name evidence="2" type="ORF">H1R20_g12653</name>
</gene>
<dbReference type="Gene3D" id="3.30.710.10">
    <property type="entry name" value="Potassium Channel Kv1.1, Chain A"/>
    <property type="match status" value="1"/>
</dbReference>
<dbReference type="OrthoDB" id="2593747at2759"/>
<sequence>MSTVLNESTSDATASPGPVLRPKPTRWGGIIFFKVEEIVFEAPRYRLAEHSEVFETMFHLPAGGEGTVEGRDEEHPIVLESYKAVDFDASLKIIYPTADDLISGSFKLEKEEWIGVLNLSTKWSMKKVCLKSH</sequence>
<feature type="region of interest" description="Disordered" evidence="1">
    <location>
        <begin position="1"/>
        <end position="20"/>
    </location>
</feature>
<feature type="non-terminal residue" evidence="2">
    <location>
        <position position="1"/>
    </location>
</feature>
<dbReference type="AlphaFoldDB" id="A0A9W8IWY9"/>
<evidence type="ECO:0000256" key="1">
    <source>
        <dbReference type="SAM" id="MobiDB-lite"/>
    </source>
</evidence>
<name>A0A9W8IWY9_9AGAR</name>
<evidence type="ECO:0000313" key="2">
    <source>
        <dbReference type="EMBL" id="KAJ2924436.1"/>
    </source>
</evidence>
<proteinExistence type="predicted"/>
<evidence type="ECO:0008006" key="4">
    <source>
        <dbReference type="Google" id="ProtNLM"/>
    </source>
</evidence>
<accession>A0A9W8IWY9</accession>
<comment type="caution">
    <text evidence="2">The sequence shown here is derived from an EMBL/GenBank/DDBJ whole genome shotgun (WGS) entry which is preliminary data.</text>
</comment>